<dbReference type="SMART" id="SM00398">
    <property type="entry name" value="HMG"/>
    <property type="match status" value="1"/>
</dbReference>
<name>A0ABM8W3Y9_GIGMA</name>
<feature type="region of interest" description="Disordered" evidence="3">
    <location>
        <begin position="1"/>
        <end position="234"/>
    </location>
</feature>
<feature type="DNA-binding region" description="HMG box" evidence="2">
    <location>
        <begin position="228"/>
        <end position="296"/>
    </location>
</feature>
<sequence length="671" mass="75076">MKGHFKPVIKTSPSAASSDTTTSNKTITNTEGETLPGSTPQNINEDTQTKVSGKQKSSKSVNNASTQKNKKTQKISDVGQVKKAYSPRKKKSNTVDAATSSNVSPVTTKATVTRKRKSKKDQQETVTKSTETSNNNADIGETTTTDVVANNNSIQQPSPDSVSSTVLESPIMDNQTQDVVPVKAPRKRKSKVVTATTNDTKKELNNDGESAEQSKPKRVKKAKDPNAPKKPPNAYMQFSKVKRSEIKEANPDASAKELLTLIGETWRKMSDEEKKPYQDMVKVAMIKYEEQMKSYKDLCANSPVDMPTPDTYTSKQSLDTQEIEQGTLDASIISNNTNQNLSGIMVCDSSQPDLSQLAVHQTLPSGVSFENYASYGQQDDMEALLDMTDVGNSYEFQTNDQSLYNNSDQLLSDIQNNGSTFNFQPTSSNSNNIQLYDNSAYQFPATMLPLAMNIQENQDTHNPYFYGDQQPSQVVKQDLLLYEPPIQENCETSESGSSQEIHNSPVILKNRDHNSGNLLLCQPFEPSNGNNNIGNIDMEGSGHWFQDDTQFQDPTNYIQQQYNEYQQIPHEISQQKILQDNSRQISRQEYYQKQMSQHHQQQMAQELSQQRALCHQIQKQQMIPSVQQEINQQQELFLVSNEIGQPPPYNEYNDQNVNWNGVRPEVGGAAV</sequence>
<gene>
    <name evidence="5" type="ORF">GMARGA_LOCUS3052</name>
</gene>
<proteinExistence type="predicted"/>
<organism evidence="5 6">
    <name type="scientific">Gigaspora margarita</name>
    <dbReference type="NCBI Taxonomy" id="4874"/>
    <lineage>
        <taxon>Eukaryota</taxon>
        <taxon>Fungi</taxon>
        <taxon>Fungi incertae sedis</taxon>
        <taxon>Mucoromycota</taxon>
        <taxon>Glomeromycotina</taxon>
        <taxon>Glomeromycetes</taxon>
        <taxon>Diversisporales</taxon>
        <taxon>Gigasporaceae</taxon>
        <taxon>Gigaspora</taxon>
    </lineage>
</organism>
<accession>A0ABM8W3Y9</accession>
<feature type="compositionally biased region" description="Polar residues" evidence="3">
    <location>
        <begin position="94"/>
        <end position="105"/>
    </location>
</feature>
<dbReference type="SUPFAM" id="SSF47095">
    <property type="entry name" value="HMG-box"/>
    <property type="match status" value="1"/>
</dbReference>
<evidence type="ECO:0000256" key="3">
    <source>
        <dbReference type="SAM" id="MobiDB-lite"/>
    </source>
</evidence>
<evidence type="ECO:0000256" key="1">
    <source>
        <dbReference type="ARBA" id="ARBA00023125"/>
    </source>
</evidence>
<comment type="caution">
    <text evidence="5">The sequence shown here is derived from an EMBL/GenBank/DDBJ whole genome shotgun (WGS) entry which is preliminary data.</text>
</comment>
<keyword evidence="6" id="KW-1185">Reference proteome</keyword>
<evidence type="ECO:0000256" key="2">
    <source>
        <dbReference type="PROSITE-ProRule" id="PRU00267"/>
    </source>
</evidence>
<dbReference type="Gene3D" id="1.10.30.10">
    <property type="entry name" value="High mobility group box domain"/>
    <property type="match status" value="1"/>
</dbReference>
<feature type="domain" description="HMG box" evidence="4">
    <location>
        <begin position="228"/>
        <end position="296"/>
    </location>
</feature>
<reference evidence="5 6" key="1">
    <citation type="submission" date="2021-06" db="EMBL/GenBank/DDBJ databases">
        <authorList>
            <person name="Kallberg Y."/>
            <person name="Tangrot J."/>
            <person name="Rosling A."/>
        </authorList>
    </citation>
    <scope>NUCLEOTIDE SEQUENCE [LARGE SCALE GENOMIC DNA]</scope>
    <source>
        <strain evidence="5 6">120-4 pot B 10/14</strain>
    </source>
</reference>
<feature type="compositionally biased region" description="Low complexity" evidence="3">
    <location>
        <begin position="49"/>
        <end position="61"/>
    </location>
</feature>
<dbReference type="CDD" id="cd01390">
    <property type="entry name" value="HMG-box_NHP6-like"/>
    <property type="match status" value="1"/>
</dbReference>
<dbReference type="InterPro" id="IPR036910">
    <property type="entry name" value="HMG_box_dom_sf"/>
</dbReference>
<dbReference type="PROSITE" id="PS50118">
    <property type="entry name" value="HMG_BOX_2"/>
    <property type="match status" value="1"/>
</dbReference>
<evidence type="ECO:0000259" key="4">
    <source>
        <dbReference type="PROSITE" id="PS50118"/>
    </source>
</evidence>
<dbReference type="InterPro" id="IPR009071">
    <property type="entry name" value="HMG_box_dom"/>
</dbReference>
<dbReference type="Proteomes" id="UP000789901">
    <property type="component" value="Unassembled WGS sequence"/>
</dbReference>
<evidence type="ECO:0000313" key="5">
    <source>
        <dbReference type="EMBL" id="CAG8518901.1"/>
    </source>
</evidence>
<evidence type="ECO:0000313" key="6">
    <source>
        <dbReference type="Proteomes" id="UP000789901"/>
    </source>
</evidence>
<dbReference type="EMBL" id="CAJVQB010001054">
    <property type="protein sequence ID" value="CAG8518901.1"/>
    <property type="molecule type" value="Genomic_DNA"/>
</dbReference>
<feature type="compositionally biased region" description="Polar residues" evidence="3">
    <location>
        <begin position="124"/>
        <end position="178"/>
    </location>
</feature>
<dbReference type="InterPro" id="IPR050342">
    <property type="entry name" value="HMGB"/>
</dbReference>
<dbReference type="PANTHER" id="PTHR48112:SF22">
    <property type="entry name" value="MITOCHONDRIAL TRANSCRIPTION FACTOR A, ISOFORM B"/>
    <property type="match status" value="1"/>
</dbReference>
<dbReference type="PANTHER" id="PTHR48112">
    <property type="entry name" value="HIGH MOBILITY GROUP PROTEIN DSP1"/>
    <property type="match status" value="1"/>
</dbReference>
<protein>
    <submittedName>
        <fullName evidence="5">19076_t:CDS:1</fullName>
    </submittedName>
</protein>
<keyword evidence="1 2" id="KW-0238">DNA-binding</keyword>
<dbReference type="Pfam" id="PF00505">
    <property type="entry name" value="HMG_box"/>
    <property type="match status" value="1"/>
</dbReference>
<feature type="compositionally biased region" description="Polar residues" evidence="3">
    <location>
        <begin position="36"/>
        <end position="46"/>
    </location>
</feature>
<keyword evidence="2" id="KW-0539">Nucleus</keyword>
<feature type="compositionally biased region" description="Low complexity" evidence="3">
    <location>
        <begin position="10"/>
        <end position="30"/>
    </location>
</feature>